<sequence>MKQPVSRNEFRKSQSNFHVTNNKCIFCNMPNHRIYKCFKFLNLTVPARKAFVHENSLCENCLRCHPNTSCTSSKCRKCNKDHHSLLHEEPEVQNATSAKGINQAEVTSHLSRNPPTRLITLMPTAVIQVLDGYGQRQPCRALLDSASQTSFVSERCVQRLGLHRKRVNIRIYGLTTSTVGTARGKDHSYFRPVSSNNSGSSLPAVSSDESLANAQLAYVNEDNRLNN</sequence>
<protein>
    <recommendedName>
        <fullName evidence="5">Peptidase aspartic putative domain-containing protein</fullName>
    </recommendedName>
</protein>
<feature type="region of interest" description="Disordered" evidence="1">
    <location>
        <begin position="183"/>
        <end position="206"/>
    </location>
</feature>
<dbReference type="InterPro" id="IPR021109">
    <property type="entry name" value="Peptidase_aspartic_dom_sf"/>
</dbReference>
<comment type="caution">
    <text evidence="3">The sequence shown here is derived from an EMBL/GenBank/DDBJ whole genome shotgun (WGS) entry which is preliminary data.</text>
</comment>
<organism evidence="3 4">
    <name type="scientific">Oedothorax gibbosus</name>
    <dbReference type="NCBI Taxonomy" id="931172"/>
    <lineage>
        <taxon>Eukaryota</taxon>
        <taxon>Metazoa</taxon>
        <taxon>Ecdysozoa</taxon>
        <taxon>Arthropoda</taxon>
        <taxon>Chelicerata</taxon>
        <taxon>Arachnida</taxon>
        <taxon>Araneae</taxon>
        <taxon>Araneomorphae</taxon>
        <taxon>Entelegynae</taxon>
        <taxon>Araneoidea</taxon>
        <taxon>Linyphiidae</taxon>
        <taxon>Erigoninae</taxon>
        <taxon>Oedothorax</taxon>
    </lineage>
</organism>
<keyword evidence="4" id="KW-1185">Reference proteome</keyword>
<dbReference type="EMBL" id="JAFNEN010002400">
    <property type="protein sequence ID" value="KAG8172771.1"/>
    <property type="molecule type" value="Genomic_DNA"/>
</dbReference>
<proteinExistence type="predicted"/>
<name>A0AAV6VQE9_9ARAC</name>
<gene>
    <name evidence="2" type="ORF">JTE90_009313</name>
    <name evidence="3" type="ORF">JTE90_023496</name>
</gene>
<reference evidence="3 4" key="1">
    <citation type="journal article" date="2022" name="Nat. Ecol. Evol.">
        <title>A masculinizing supergene underlies an exaggerated male reproductive morph in a spider.</title>
        <authorList>
            <person name="Hendrickx F."/>
            <person name="De Corte Z."/>
            <person name="Sonet G."/>
            <person name="Van Belleghem S.M."/>
            <person name="Kostlbacher S."/>
            <person name="Vangestel C."/>
        </authorList>
    </citation>
    <scope>NUCLEOTIDE SEQUENCE [LARGE SCALE GENOMIC DNA]</scope>
    <source>
        <strain evidence="3">W744_W776</strain>
    </source>
</reference>
<accession>A0AAV6VQE9</accession>
<evidence type="ECO:0000313" key="4">
    <source>
        <dbReference type="Proteomes" id="UP000827092"/>
    </source>
</evidence>
<dbReference type="Proteomes" id="UP000827092">
    <property type="component" value="Unassembled WGS sequence"/>
</dbReference>
<evidence type="ECO:0008006" key="5">
    <source>
        <dbReference type="Google" id="ProtNLM"/>
    </source>
</evidence>
<evidence type="ECO:0000313" key="3">
    <source>
        <dbReference type="EMBL" id="KAG8198730.1"/>
    </source>
</evidence>
<dbReference type="PANTHER" id="PTHR47331:SF5">
    <property type="entry name" value="RIBONUCLEASE H"/>
    <property type="match status" value="1"/>
</dbReference>
<evidence type="ECO:0000313" key="2">
    <source>
        <dbReference type="EMBL" id="KAG8172771.1"/>
    </source>
</evidence>
<dbReference type="AlphaFoldDB" id="A0AAV6VQE9"/>
<feature type="compositionally biased region" description="Polar residues" evidence="1">
    <location>
        <begin position="193"/>
        <end position="206"/>
    </location>
</feature>
<dbReference type="EMBL" id="JAFNEN010000036">
    <property type="protein sequence ID" value="KAG8198730.1"/>
    <property type="molecule type" value="Genomic_DNA"/>
</dbReference>
<dbReference type="Gene3D" id="2.40.70.10">
    <property type="entry name" value="Acid Proteases"/>
    <property type="match status" value="1"/>
</dbReference>
<evidence type="ECO:0000256" key="1">
    <source>
        <dbReference type="SAM" id="MobiDB-lite"/>
    </source>
</evidence>
<dbReference type="PANTHER" id="PTHR47331">
    <property type="entry name" value="PHD-TYPE DOMAIN-CONTAINING PROTEIN"/>
    <property type="match status" value="1"/>
</dbReference>